<feature type="transmembrane region" description="Helical" evidence="8">
    <location>
        <begin position="114"/>
        <end position="132"/>
    </location>
</feature>
<dbReference type="EMBL" id="SRJD01000009">
    <property type="protein sequence ID" value="TGA98201.1"/>
    <property type="molecule type" value="Genomic_DNA"/>
</dbReference>
<dbReference type="GO" id="GO:0010041">
    <property type="term" value="P:response to iron(III) ion"/>
    <property type="evidence" value="ECO:0007669"/>
    <property type="project" value="TreeGrafter"/>
</dbReference>
<evidence type="ECO:0000256" key="7">
    <source>
        <dbReference type="ARBA" id="ARBA00023136"/>
    </source>
</evidence>
<accession>A0A4Z0GQ67</accession>
<evidence type="ECO:0000256" key="1">
    <source>
        <dbReference type="ARBA" id="ARBA00004651"/>
    </source>
</evidence>
<feature type="transmembrane region" description="Helical" evidence="8">
    <location>
        <begin position="333"/>
        <end position="350"/>
    </location>
</feature>
<evidence type="ECO:0000256" key="6">
    <source>
        <dbReference type="ARBA" id="ARBA00022989"/>
    </source>
</evidence>
<feature type="transmembrane region" description="Helical" evidence="8">
    <location>
        <begin position="211"/>
        <end position="229"/>
    </location>
</feature>
<keyword evidence="2" id="KW-1003">Cell membrane</keyword>
<reference evidence="11 12" key="1">
    <citation type="journal article" date="2015" name="Int. J. Syst. Evol. Microbiol.">
        <title>Sporolactobacillus shoreae sp. nov. and Sporolactobacillus spathodeae sp. nov., two spore-forming lactic acid bacteria isolated from tree barks in Thailand.</title>
        <authorList>
            <person name="Thamacharoensuk T."/>
            <person name="Kitahara M."/>
            <person name="Ohkuma M."/>
            <person name="Thongchul N."/>
            <person name="Tanasupawat S."/>
        </authorList>
    </citation>
    <scope>NUCLEOTIDE SEQUENCE [LARGE SCALE GENOMIC DNA]</scope>
    <source>
        <strain evidence="11 12">BK92</strain>
    </source>
</reference>
<keyword evidence="12" id="KW-1185">Reference proteome</keyword>
<dbReference type="OrthoDB" id="9810398at2"/>
<evidence type="ECO:0000256" key="4">
    <source>
        <dbReference type="ARBA" id="ARBA00022679"/>
    </source>
</evidence>
<feature type="transmembrane region" description="Helical" evidence="8">
    <location>
        <begin position="298"/>
        <end position="317"/>
    </location>
</feature>
<evidence type="ECO:0000259" key="10">
    <source>
        <dbReference type="Pfam" id="PF24878"/>
    </source>
</evidence>
<evidence type="ECO:0000256" key="2">
    <source>
        <dbReference type="ARBA" id="ARBA00022475"/>
    </source>
</evidence>
<feature type="transmembrane region" description="Helical" evidence="8">
    <location>
        <begin position="451"/>
        <end position="470"/>
    </location>
</feature>
<evidence type="ECO:0000259" key="9">
    <source>
        <dbReference type="Pfam" id="PF13231"/>
    </source>
</evidence>
<feature type="transmembrane region" description="Helical" evidence="8">
    <location>
        <begin position="389"/>
        <end position="407"/>
    </location>
</feature>
<feature type="transmembrane region" description="Helical" evidence="8">
    <location>
        <begin position="138"/>
        <end position="157"/>
    </location>
</feature>
<dbReference type="GO" id="GO:0016763">
    <property type="term" value="F:pentosyltransferase activity"/>
    <property type="evidence" value="ECO:0007669"/>
    <property type="project" value="TreeGrafter"/>
</dbReference>
<dbReference type="InterPro" id="IPR038731">
    <property type="entry name" value="RgtA/B/C-like"/>
</dbReference>
<dbReference type="InterPro" id="IPR050297">
    <property type="entry name" value="LipidA_mod_glycosyltrf_83"/>
</dbReference>
<keyword evidence="7 8" id="KW-0472">Membrane</keyword>
<feature type="transmembrane region" description="Helical" evidence="8">
    <location>
        <begin position="356"/>
        <end position="377"/>
    </location>
</feature>
<gene>
    <name evidence="11" type="ORF">E4665_09645</name>
</gene>
<name>A0A4Z0GQ67_9BACL</name>
<keyword evidence="5 8" id="KW-0812">Transmembrane</keyword>
<dbReference type="Pfam" id="PF24878">
    <property type="entry name" value="YkcB_C"/>
    <property type="match status" value="1"/>
</dbReference>
<dbReference type="RefSeq" id="WP_135348581.1">
    <property type="nucleotide sequence ID" value="NZ_SRJD01000009.1"/>
</dbReference>
<comment type="subcellular location">
    <subcellularLocation>
        <location evidence="1">Cell membrane</location>
        <topology evidence="1">Multi-pass membrane protein</topology>
    </subcellularLocation>
</comment>
<dbReference type="GO" id="GO:0009103">
    <property type="term" value="P:lipopolysaccharide biosynthetic process"/>
    <property type="evidence" value="ECO:0007669"/>
    <property type="project" value="UniProtKB-ARBA"/>
</dbReference>
<organism evidence="11 12">
    <name type="scientific">Sporolactobacillus shoreae</name>
    <dbReference type="NCBI Taxonomy" id="1465501"/>
    <lineage>
        <taxon>Bacteria</taxon>
        <taxon>Bacillati</taxon>
        <taxon>Bacillota</taxon>
        <taxon>Bacilli</taxon>
        <taxon>Bacillales</taxon>
        <taxon>Sporolactobacillaceae</taxon>
        <taxon>Sporolactobacillus</taxon>
    </lineage>
</organism>
<sequence>MKRLLKRLDSCLILIVCLSLILNLWGIWNIKFVNSYYMAATVSMVQNFHNFFFASFDPAGFVSIDKPPLAFWIQSAFALQFGVHGWSVILPQALAGTGSVLLIYFLVKPSFGAFSARIAALLMAVTPIAVAVSRTNNVDSLLVLVLLIGTLFLFKSVDQKKWKNVWLMLAFAFIGIGFNIKMLEAYLILPAFVFFYLISSKELFRKKLLNLFFAVCLMMAISLSWAFTVDSFSKQARPYVGSSTSNSVTELAFGYNGTQRLMGQSTGLSGEREAESPQKSNFLAGLTRLFRVGYGTQISWFLPFALLSIPAIFFILRKKAPKSWYKERMGRESLFWVACFMPALIVFSFAGFFHRYYFIMLAPSIAVLCGIGWPAMLQRFNSRAGLRPYIFPLALMSTLTLQSVYVGYYNVPLGFLLALTGFILFNYIFFKNEKKIHYHSKPSNHFFGKMAVLALLISAPLYWSLTPMIFGGNNTLPEAGPQLANPNRAGEVPQASANGQLIHYLSTHQSEGTFLFGTIDAPTAAPYIIKTGKPVMAIGGFNGTDPILKPEQLEDFVKEGKIHYFYFPSNIPAANSSVAKWIRDHGKLIDSSQWAGVSAHEVKGTGNRNSTHTVPGKLYELNTLYLSER</sequence>
<feature type="transmembrane region" description="Helical" evidence="8">
    <location>
        <begin position="413"/>
        <end position="430"/>
    </location>
</feature>
<keyword evidence="6 8" id="KW-1133">Transmembrane helix</keyword>
<dbReference type="PANTHER" id="PTHR33908:SF3">
    <property type="entry name" value="UNDECAPRENYL PHOSPHATE-ALPHA-4-AMINO-4-DEOXY-L-ARABINOSE ARABINOSYL TRANSFERASE"/>
    <property type="match status" value="1"/>
</dbReference>
<dbReference type="InterPro" id="IPR056785">
    <property type="entry name" value="YkcA/B-like_C"/>
</dbReference>
<feature type="transmembrane region" description="Helical" evidence="8">
    <location>
        <begin position="89"/>
        <end position="107"/>
    </location>
</feature>
<feature type="domain" description="Putative mannosyltransferase YkcA/B-like C-terminal" evidence="10">
    <location>
        <begin position="501"/>
        <end position="585"/>
    </location>
</feature>
<dbReference type="PANTHER" id="PTHR33908">
    <property type="entry name" value="MANNOSYLTRANSFERASE YKCB-RELATED"/>
    <property type="match status" value="1"/>
</dbReference>
<keyword evidence="3" id="KW-0328">Glycosyltransferase</keyword>
<comment type="caution">
    <text evidence="11">The sequence shown here is derived from an EMBL/GenBank/DDBJ whole genome shotgun (WGS) entry which is preliminary data.</text>
</comment>
<evidence type="ECO:0000313" key="11">
    <source>
        <dbReference type="EMBL" id="TGA98201.1"/>
    </source>
</evidence>
<evidence type="ECO:0000313" key="12">
    <source>
        <dbReference type="Proteomes" id="UP000298347"/>
    </source>
</evidence>
<protein>
    <submittedName>
        <fullName evidence="11">Glycosyltransferase family 39 protein</fullName>
    </submittedName>
</protein>
<feature type="transmembrane region" description="Helical" evidence="8">
    <location>
        <begin position="12"/>
        <end position="28"/>
    </location>
</feature>
<evidence type="ECO:0000256" key="8">
    <source>
        <dbReference type="SAM" id="Phobius"/>
    </source>
</evidence>
<evidence type="ECO:0000256" key="3">
    <source>
        <dbReference type="ARBA" id="ARBA00022676"/>
    </source>
</evidence>
<feature type="domain" description="Glycosyltransferase RgtA/B/C/D-like" evidence="9">
    <location>
        <begin position="65"/>
        <end position="225"/>
    </location>
</feature>
<proteinExistence type="predicted"/>
<keyword evidence="4 11" id="KW-0808">Transferase</keyword>
<evidence type="ECO:0000256" key="5">
    <source>
        <dbReference type="ARBA" id="ARBA00022692"/>
    </source>
</evidence>
<dbReference type="AlphaFoldDB" id="A0A4Z0GQ67"/>
<dbReference type="Pfam" id="PF13231">
    <property type="entry name" value="PMT_2"/>
    <property type="match status" value="1"/>
</dbReference>
<dbReference type="GO" id="GO:0005886">
    <property type="term" value="C:plasma membrane"/>
    <property type="evidence" value="ECO:0007669"/>
    <property type="project" value="UniProtKB-SubCell"/>
</dbReference>
<dbReference type="Proteomes" id="UP000298347">
    <property type="component" value="Unassembled WGS sequence"/>
</dbReference>